<evidence type="ECO:0000259" key="2">
    <source>
        <dbReference type="SMART" id="SM00954"/>
    </source>
</evidence>
<dbReference type="AlphaFoldDB" id="A0A6A6X770"/>
<name>A0A6A6X770_9PLEO</name>
<dbReference type="Pfam" id="PF04607">
    <property type="entry name" value="RelA_SpoT"/>
    <property type="match status" value="1"/>
</dbReference>
<dbReference type="InterPro" id="IPR043519">
    <property type="entry name" value="NT_sf"/>
</dbReference>
<dbReference type="Gene3D" id="3.30.460.10">
    <property type="entry name" value="Beta Polymerase, domain 2"/>
    <property type="match status" value="1"/>
</dbReference>
<dbReference type="GO" id="GO:0015969">
    <property type="term" value="P:guanosine tetraphosphate metabolic process"/>
    <property type="evidence" value="ECO:0007669"/>
    <property type="project" value="InterPro"/>
</dbReference>
<dbReference type="Proteomes" id="UP000799757">
    <property type="component" value="Unassembled WGS sequence"/>
</dbReference>
<reference evidence="3" key="1">
    <citation type="journal article" date="2020" name="Stud. Mycol.">
        <title>101 Dothideomycetes genomes: a test case for predicting lifestyles and emergence of pathogens.</title>
        <authorList>
            <person name="Haridas S."/>
            <person name="Albert R."/>
            <person name="Binder M."/>
            <person name="Bloem J."/>
            <person name="Labutti K."/>
            <person name="Salamov A."/>
            <person name="Andreopoulos B."/>
            <person name="Baker S."/>
            <person name="Barry K."/>
            <person name="Bills G."/>
            <person name="Bluhm B."/>
            <person name="Cannon C."/>
            <person name="Castanera R."/>
            <person name="Culley D."/>
            <person name="Daum C."/>
            <person name="Ezra D."/>
            <person name="Gonzalez J."/>
            <person name="Henrissat B."/>
            <person name="Kuo A."/>
            <person name="Liang C."/>
            <person name="Lipzen A."/>
            <person name="Lutzoni F."/>
            <person name="Magnuson J."/>
            <person name="Mondo S."/>
            <person name="Nolan M."/>
            <person name="Ohm R."/>
            <person name="Pangilinan J."/>
            <person name="Park H.-J."/>
            <person name="Ramirez L."/>
            <person name="Alfaro M."/>
            <person name="Sun H."/>
            <person name="Tritt A."/>
            <person name="Yoshinaga Y."/>
            <person name="Zwiers L.-H."/>
            <person name="Turgeon B."/>
            <person name="Goodwin S."/>
            <person name="Spatafora J."/>
            <person name="Crous P."/>
            <person name="Grigoriev I."/>
        </authorList>
    </citation>
    <scope>NUCLEOTIDE SEQUENCE</scope>
    <source>
        <strain evidence="3">CBS 109.77</strain>
    </source>
</reference>
<dbReference type="PANTHER" id="PTHR41773:SF1">
    <property type="entry name" value="RELA_SPOT DOMAIN-CONTAINING PROTEIN"/>
    <property type="match status" value="1"/>
</dbReference>
<dbReference type="SMART" id="SM00954">
    <property type="entry name" value="RelA_SpoT"/>
    <property type="match status" value="1"/>
</dbReference>
<organism evidence="3 4">
    <name type="scientific">Melanomma pulvis-pyrius CBS 109.77</name>
    <dbReference type="NCBI Taxonomy" id="1314802"/>
    <lineage>
        <taxon>Eukaryota</taxon>
        <taxon>Fungi</taxon>
        <taxon>Dikarya</taxon>
        <taxon>Ascomycota</taxon>
        <taxon>Pezizomycotina</taxon>
        <taxon>Dothideomycetes</taxon>
        <taxon>Pleosporomycetidae</taxon>
        <taxon>Pleosporales</taxon>
        <taxon>Melanommataceae</taxon>
        <taxon>Melanomma</taxon>
    </lineage>
</organism>
<feature type="region of interest" description="Disordered" evidence="1">
    <location>
        <begin position="143"/>
        <end position="165"/>
    </location>
</feature>
<dbReference type="InterPro" id="IPR007685">
    <property type="entry name" value="RelA_SpoT"/>
</dbReference>
<keyword evidence="4" id="KW-1185">Reference proteome</keyword>
<proteinExistence type="predicted"/>
<dbReference type="SUPFAM" id="SSF81301">
    <property type="entry name" value="Nucleotidyltransferase"/>
    <property type="match status" value="1"/>
</dbReference>
<dbReference type="PANTHER" id="PTHR41773">
    <property type="entry name" value="GTP PYROPHOSPHATASE-RELATED"/>
    <property type="match status" value="1"/>
</dbReference>
<accession>A0A6A6X770</accession>
<evidence type="ECO:0000313" key="3">
    <source>
        <dbReference type="EMBL" id="KAF2792118.1"/>
    </source>
</evidence>
<feature type="domain" description="RelA/SpoT" evidence="2">
    <location>
        <begin position="73"/>
        <end position="226"/>
    </location>
</feature>
<evidence type="ECO:0000313" key="4">
    <source>
        <dbReference type="Proteomes" id="UP000799757"/>
    </source>
</evidence>
<protein>
    <recommendedName>
        <fullName evidence="2">RelA/SpoT domain-containing protein</fullName>
    </recommendedName>
</protein>
<dbReference type="CDD" id="cd05399">
    <property type="entry name" value="NT_Rel-Spo_like"/>
    <property type="match status" value="1"/>
</dbReference>
<evidence type="ECO:0000256" key="1">
    <source>
        <dbReference type="SAM" id="MobiDB-lite"/>
    </source>
</evidence>
<dbReference type="OrthoDB" id="4719016at2759"/>
<gene>
    <name evidence="3" type="ORF">K505DRAFT_57706</name>
</gene>
<dbReference type="EMBL" id="MU001985">
    <property type="protein sequence ID" value="KAF2792118.1"/>
    <property type="molecule type" value="Genomic_DNA"/>
</dbReference>
<sequence>MAPNDSEIEPTPGVFRRDTWLAQAETPAVIEQFIKTYEYTEKHFDYVAKKAREMILEAKTKLFKEGLEANVTCRAKSAKSLKEKLKMRHEEKNYQYEKDIWDDIHDLAGVRVILYMPSEDQRDKVREIIQSIWGDNIEAKLHEGSREDGASDRDERQPSPKKKYRRRHLGYQAVHYRVSMQTAKTTPSGDGPWKERDRVEIQVVSALGHAWAEAGHEVLYKSYAYGAPPVQEERILDSLNGLVLSGDLLLEQFHELVMKRTYTRWTHLNELGSFLHDADLLQSRHDDQNKFRTDGLDVVFRFLQLTDQHYPLAVRSALREMGFPDQPKLDDMLATFKPPFEPASGMLASVCLVRHMMPQGAPYEARAVAGGAKECRIMISALTLLQNSLGLPELANEFLRANYYPDMSPEERVSLDFVLTDGSRQTALDEKHRNHTHHQGVIKPNLKGAWSWFQRQAKDEASICGLFFRLADMGATNMEDLITLLSQLSIGSLSTSSTPSSDDEA</sequence>
<feature type="compositionally biased region" description="Basic and acidic residues" evidence="1">
    <location>
        <begin position="143"/>
        <end position="158"/>
    </location>
</feature>